<protein>
    <recommendedName>
        <fullName evidence="2">Transcriptional coactivator p15 (PC4) C-terminal domain-containing protein</fullName>
    </recommendedName>
</protein>
<proteinExistence type="predicted"/>
<sequence length="87" mass="10089">MGLSADKFIKTNLKHGTGFGIDVYKQEFSIVSGFESKDGQINIRWVYPQKDRKPSDKVRPNKITLGNRQQAIQRLEQLIHFIEQIKD</sequence>
<evidence type="ECO:0008006" key="2">
    <source>
        <dbReference type="Google" id="ProtNLM"/>
    </source>
</evidence>
<reference evidence="1" key="1">
    <citation type="submission" date="2020-03" db="EMBL/GenBank/DDBJ databases">
        <title>The deep terrestrial virosphere.</title>
        <authorList>
            <person name="Holmfeldt K."/>
            <person name="Nilsson E."/>
            <person name="Simone D."/>
            <person name="Lopez-Fernandez M."/>
            <person name="Wu X."/>
            <person name="de Brujin I."/>
            <person name="Lundin D."/>
            <person name="Andersson A."/>
            <person name="Bertilsson S."/>
            <person name="Dopson M."/>
        </authorList>
    </citation>
    <scope>NUCLEOTIDE SEQUENCE</scope>
    <source>
        <strain evidence="1">MM415A03362</strain>
    </source>
</reference>
<evidence type="ECO:0000313" key="1">
    <source>
        <dbReference type="EMBL" id="QJA71127.1"/>
    </source>
</evidence>
<organism evidence="1">
    <name type="scientific">viral metagenome</name>
    <dbReference type="NCBI Taxonomy" id="1070528"/>
    <lineage>
        <taxon>unclassified sequences</taxon>
        <taxon>metagenomes</taxon>
        <taxon>organismal metagenomes</taxon>
    </lineage>
</organism>
<dbReference type="EMBL" id="MT141848">
    <property type="protein sequence ID" value="QJA71127.1"/>
    <property type="molecule type" value="Genomic_DNA"/>
</dbReference>
<dbReference type="AlphaFoldDB" id="A0A6M3JQP5"/>
<name>A0A6M3JQP5_9ZZZZ</name>
<accession>A0A6M3JQP5</accession>
<gene>
    <name evidence="1" type="ORF">MM415A03362_0005</name>
</gene>